<feature type="transmembrane region" description="Helical" evidence="7">
    <location>
        <begin position="157"/>
        <end position="177"/>
    </location>
</feature>
<comment type="subcellular location">
    <subcellularLocation>
        <location evidence="1">Membrane</location>
        <topology evidence="1">Multi-pass membrane protein</topology>
    </subcellularLocation>
</comment>
<dbReference type="GO" id="GO:0006508">
    <property type="term" value="P:proteolysis"/>
    <property type="evidence" value="ECO:0007669"/>
    <property type="project" value="UniProtKB-KW"/>
</dbReference>
<protein>
    <submittedName>
        <fullName evidence="9">Membrane associated rhomboid family serine protease</fullName>
    </submittedName>
</protein>
<reference evidence="9 10" key="1">
    <citation type="submission" date="2019-06" db="EMBL/GenBank/DDBJ databases">
        <title>Sequencing the genomes of 1000 actinobacteria strains.</title>
        <authorList>
            <person name="Klenk H.-P."/>
        </authorList>
    </citation>
    <scope>NUCLEOTIDE SEQUENCE [LARGE SCALE GENOMIC DNA]</scope>
    <source>
        <strain evidence="9 10">DSM 25218</strain>
    </source>
</reference>
<keyword evidence="3 7" id="KW-0812">Transmembrane</keyword>
<dbReference type="PANTHER" id="PTHR43731">
    <property type="entry name" value="RHOMBOID PROTEASE"/>
    <property type="match status" value="1"/>
</dbReference>
<dbReference type="Pfam" id="PF01694">
    <property type="entry name" value="Rhomboid"/>
    <property type="match status" value="1"/>
</dbReference>
<dbReference type="GO" id="GO:0004252">
    <property type="term" value="F:serine-type endopeptidase activity"/>
    <property type="evidence" value="ECO:0007669"/>
    <property type="project" value="InterPro"/>
</dbReference>
<dbReference type="InterPro" id="IPR050925">
    <property type="entry name" value="Rhomboid_protease_S54"/>
</dbReference>
<evidence type="ECO:0000256" key="2">
    <source>
        <dbReference type="ARBA" id="ARBA00009045"/>
    </source>
</evidence>
<feature type="transmembrane region" description="Helical" evidence="7">
    <location>
        <begin position="240"/>
        <end position="259"/>
    </location>
</feature>
<feature type="transmembrane region" description="Helical" evidence="7">
    <location>
        <begin position="265"/>
        <end position="284"/>
    </location>
</feature>
<evidence type="ECO:0000259" key="8">
    <source>
        <dbReference type="Pfam" id="PF01694"/>
    </source>
</evidence>
<evidence type="ECO:0000256" key="5">
    <source>
        <dbReference type="ARBA" id="ARBA00022989"/>
    </source>
</evidence>
<evidence type="ECO:0000313" key="10">
    <source>
        <dbReference type="Proteomes" id="UP000320209"/>
    </source>
</evidence>
<dbReference type="InterPro" id="IPR022764">
    <property type="entry name" value="Peptidase_S54_rhomboid_dom"/>
</dbReference>
<accession>A0A543A131</accession>
<feature type="domain" description="Peptidase S54 rhomboid" evidence="8">
    <location>
        <begin position="148"/>
        <end position="278"/>
    </location>
</feature>
<dbReference type="EMBL" id="VFOV01000001">
    <property type="protein sequence ID" value="TQL66302.1"/>
    <property type="molecule type" value="Genomic_DNA"/>
</dbReference>
<evidence type="ECO:0000313" key="9">
    <source>
        <dbReference type="EMBL" id="TQL66302.1"/>
    </source>
</evidence>
<keyword evidence="4" id="KW-0378">Hydrolase</keyword>
<evidence type="ECO:0000256" key="3">
    <source>
        <dbReference type="ARBA" id="ARBA00022692"/>
    </source>
</evidence>
<dbReference type="Gene3D" id="1.20.1540.10">
    <property type="entry name" value="Rhomboid-like"/>
    <property type="match status" value="1"/>
</dbReference>
<dbReference type="AlphaFoldDB" id="A0A543A131"/>
<gene>
    <name evidence="9" type="ORF">FB381_0153</name>
</gene>
<feature type="transmembrane region" description="Helical" evidence="7">
    <location>
        <begin position="67"/>
        <end position="91"/>
    </location>
</feature>
<evidence type="ECO:0000256" key="7">
    <source>
        <dbReference type="SAM" id="Phobius"/>
    </source>
</evidence>
<feature type="transmembrane region" description="Helical" evidence="7">
    <location>
        <begin position="291"/>
        <end position="311"/>
    </location>
</feature>
<keyword evidence="5 7" id="KW-1133">Transmembrane helix</keyword>
<keyword evidence="6 7" id="KW-0472">Membrane</keyword>
<evidence type="ECO:0000256" key="1">
    <source>
        <dbReference type="ARBA" id="ARBA00004141"/>
    </source>
</evidence>
<comment type="caution">
    <text evidence="9">The sequence shown here is derived from an EMBL/GenBank/DDBJ whole genome shotgun (WGS) entry which is preliminary data.</text>
</comment>
<sequence>MSDTAPVGAPVCYRHPDRETHIRCQRCSRSICPDCMTGASVGFQCPECVREGRKSVRQPKRFTGARVSFRALPVTFTLLGVNVLVWIAIFLTGRSGSKLVDLIALRFGGSCVADDGNGYFPNVSSDQVCSSLQSSGAAAHWVLGVDDGAVWQLLTSAFTHVSIIHLAVNMLSLYMLGSFLEPIVGRLRFLAFYLISGLAGSALVVWAAAPAASTVGASGAIFGLLGVLVVLFVRAGQSLAPLLPVLLINAGITFFGQGISWQGHVGGFVGGLVVAGIFTTLRADRKAPLQWAALGGFVLVLLALVGVRILVF</sequence>
<dbReference type="OrthoDB" id="9807874at2"/>
<proteinExistence type="inferred from homology"/>
<dbReference type="Proteomes" id="UP000320209">
    <property type="component" value="Unassembled WGS sequence"/>
</dbReference>
<dbReference type="InterPro" id="IPR035952">
    <property type="entry name" value="Rhomboid-like_sf"/>
</dbReference>
<evidence type="ECO:0000256" key="6">
    <source>
        <dbReference type="ARBA" id="ARBA00023136"/>
    </source>
</evidence>
<dbReference type="SMART" id="SM01160">
    <property type="entry name" value="DUF1751"/>
    <property type="match status" value="1"/>
</dbReference>
<name>A0A543A131_9ACTN</name>
<evidence type="ECO:0000256" key="4">
    <source>
        <dbReference type="ARBA" id="ARBA00022801"/>
    </source>
</evidence>
<keyword evidence="10" id="KW-1185">Reference proteome</keyword>
<organism evidence="9 10">
    <name type="scientific">Nocardioides albertanoniae</name>
    <dbReference type="NCBI Taxonomy" id="1175486"/>
    <lineage>
        <taxon>Bacteria</taxon>
        <taxon>Bacillati</taxon>
        <taxon>Actinomycetota</taxon>
        <taxon>Actinomycetes</taxon>
        <taxon>Propionibacteriales</taxon>
        <taxon>Nocardioidaceae</taxon>
        <taxon>Nocardioides</taxon>
    </lineage>
</organism>
<feature type="transmembrane region" description="Helical" evidence="7">
    <location>
        <begin position="215"/>
        <end position="233"/>
    </location>
</feature>
<dbReference type="PANTHER" id="PTHR43731:SF14">
    <property type="entry name" value="PRESENILIN-ASSOCIATED RHOMBOID-LIKE PROTEIN, MITOCHONDRIAL"/>
    <property type="match status" value="1"/>
</dbReference>
<dbReference type="GO" id="GO:0016020">
    <property type="term" value="C:membrane"/>
    <property type="evidence" value="ECO:0007669"/>
    <property type="project" value="UniProtKB-SubCell"/>
</dbReference>
<dbReference type="SUPFAM" id="SSF144091">
    <property type="entry name" value="Rhomboid-like"/>
    <property type="match status" value="1"/>
</dbReference>
<feature type="transmembrane region" description="Helical" evidence="7">
    <location>
        <begin position="189"/>
        <end position="209"/>
    </location>
</feature>
<keyword evidence="9" id="KW-0645">Protease</keyword>
<comment type="similarity">
    <text evidence="2">Belongs to the peptidase S54 family.</text>
</comment>